<sequence length="219" mass="23957">MNALILARRIFAVWFTRDAADIIRHRALLPAVKALEHNSQCAAIDPTATIKETSSCHSHFGYESVSKVNPLAFGWRKTTDFSKHLVTSKIPQEQMPNGDRFATPMLTLIDYANENVCGHPGLIHGGMTTVIAHSSMSLVAAINAPGKSIVPVSLNMDYRKPIRAGDFVKVHAWLYDQHCVSNSASGALKLKAAVHFYSLNDELLVEAISDLMVTTASTQ</sequence>
<organism evidence="1 2">
    <name type="scientific">Kickxella alabastrina</name>
    <dbReference type="NCBI Taxonomy" id="61397"/>
    <lineage>
        <taxon>Eukaryota</taxon>
        <taxon>Fungi</taxon>
        <taxon>Fungi incertae sedis</taxon>
        <taxon>Zoopagomycota</taxon>
        <taxon>Kickxellomycotina</taxon>
        <taxon>Kickxellomycetes</taxon>
        <taxon>Kickxellales</taxon>
        <taxon>Kickxellaceae</taxon>
        <taxon>Kickxella</taxon>
    </lineage>
</organism>
<keyword evidence="2" id="KW-1185">Reference proteome</keyword>
<proteinExistence type="predicted"/>
<reference evidence="1" key="1">
    <citation type="submission" date="2022-07" db="EMBL/GenBank/DDBJ databases">
        <title>Phylogenomic reconstructions and comparative analyses of Kickxellomycotina fungi.</title>
        <authorList>
            <person name="Reynolds N.K."/>
            <person name="Stajich J.E."/>
            <person name="Barry K."/>
            <person name="Grigoriev I.V."/>
            <person name="Crous P."/>
            <person name="Smith M.E."/>
        </authorList>
    </citation>
    <scope>NUCLEOTIDE SEQUENCE</scope>
    <source>
        <strain evidence="1">Benny 63K</strain>
    </source>
</reference>
<dbReference type="EMBL" id="JANBPG010000058">
    <property type="protein sequence ID" value="KAJ1900829.1"/>
    <property type="molecule type" value="Genomic_DNA"/>
</dbReference>
<comment type="caution">
    <text evidence="1">The sequence shown here is derived from an EMBL/GenBank/DDBJ whole genome shotgun (WGS) entry which is preliminary data.</text>
</comment>
<dbReference type="Proteomes" id="UP001150581">
    <property type="component" value="Unassembled WGS sequence"/>
</dbReference>
<evidence type="ECO:0000313" key="2">
    <source>
        <dbReference type="Proteomes" id="UP001150581"/>
    </source>
</evidence>
<accession>A0ACC1ITX0</accession>
<evidence type="ECO:0000313" key="1">
    <source>
        <dbReference type="EMBL" id="KAJ1900829.1"/>
    </source>
</evidence>
<gene>
    <name evidence="1" type="ORF">LPJ66_001211</name>
</gene>
<name>A0ACC1ITX0_9FUNG</name>
<protein>
    <submittedName>
        <fullName evidence="1">Uncharacterized protein</fullName>
    </submittedName>
</protein>